<dbReference type="GO" id="GO:0009432">
    <property type="term" value="P:SOS response"/>
    <property type="evidence" value="ECO:0007669"/>
    <property type="project" value="TreeGrafter"/>
</dbReference>
<feature type="domain" description="ATP-grasp" evidence="2">
    <location>
        <begin position="102"/>
        <end position="306"/>
    </location>
</feature>
<dbReference type="GO" id="GO:0005524">
    <property type="term" value="F:ATP binding"/>
    <property type="evidence" value="ECO:0007669"/>
    <property type="project" value="UniProtKB-UniRule"/>
</dbReference>
<gene>
    <name evidence="3" type="ORF">CFK41_01550</name>
</gene>
<dbReference type="Proteomes" id="UP000217889">
    <property type="component" value="Chromosome"/>
</dbReference>
<dbReference type="GO" id="GO:0005737">
    <property type="term" value="C:cytoplasm"/>
    <property type="evidence" value="ECO:0007669"/>
    <property type="project" value="TreeGrafter"/>
</dbReference>
<keyword evidence="4" id="KW-1185">Reference proteome</keyword>
<dbReference type="GO" id="GO:0046872">
    <property type="term" value="F:metal ion binding"/>
    <property type="evidence" value="ECO:0007669"/>
    <property type="project" value="InterPro"/>
</dbReference>
<evidence type="ECO:0000256" key="1">
    <source>
        <dbReference type="PROSITE-ProRule" id="PRU00409"/>
    </source>
</evidence>
<accession>A0A291GTT6</accession>
<evidence type="ECO:0000313" key="4">
    <source>
        <dbReference type="Proteomes" id="UP000217889"/>
    </source>
</evidence>
<dbReference type="OrthoDB" id="4789744at2"/>
<dbReference type="GO" id="GO:0018169">
    <property type="term" value="F:ribosomal S6-glutamic acid ligase activity"/>
    <property type="evidence" value="ECO:0007669"/>
    <property type="project" value="TreeGrafter"/>
</dbReference>
<dbReference type="PROSITE" id="PS50975">
    <property type="entry name" value="ATP_GRASP"/>
    <property type="match status" value="1"/>
</dbReference>
<dbReference type="SUPFAM" id="SSF56059">
    <property type="entry name" value="Glutathione synthetase ATP-binding domain-like"/>
    <property type="match status" value="1"/>
</dbReference>
<keyword evidence="1" id="KW-0067">ATP-binding</keyword>
<dbReference type="InterPro" id="IPR011761">
    <property type="entry name" value="ATP-grasp"/>
</dbReference>
<proteinExistence type="predicted"/>
<evidence type="ECO:0000259" key="2">
    <source>
        <dbReference type="PROSITE" id="PS50975"/>
    </source>
</evidence>
<name>A0A291GTT6_9MICO</name>
<dbReference type="KEGG" id="bgg:CFK41_01550"/>
<keyword evidence="1" id="KW-0547">Nucleotide-binding</keyword>
<protein>
    <submittedName>
        <fullName evidence="3">Alpha-L-glutamate ligase</fullName>
    </submittedName>
</protein>
<dbReference type="PANTHER" id="PTHR21621:SF0">
    <property type="entry name" value="BETA-CITRYLGLUTAMATE SYNTHASE B-RELATED"/>
    <property type="match status" value="1"/>
</dbReference>
<keyword evidence="3" id="KW-0436">Ligase</keyword>
<organism evidence="3 4">
    <name type="scientific">Brachybacterium ginsengisoli</name>
    <dbReference type="NCBI Taxonomy" id="1331682"/>
    <lineage>
        <taxon>Bacteria</taxon>
        <taxon>Bacillati</taxon>
        <taxon>Actinomycetota</taxon>
        <taxon>Actinomycetes</taxon>
        <taxon>Micrococcales</taxon>
        <taxon>Dermabacteraceae</taxon>
        <taxon>Brachybacterium</taxon>
    </lineage>
</organism>
<reference evidence="3 4" key="1">
    <citation type="journal article" date="2014" name="Int. J. Syst. Evol. Microbiol.">
        <title>Brachybacterium ginsengisoli sp. nov., isolated from soil of a ginseng field.</title>
        <authorList>
            <person name="Hoang V.A."/>
            <person name="Kim Y.J."/>
            <person name="Nguyen N.L."/>
            <person name="Yang D.C."/>
        </authorList>
    </citation>
    <scope>NUCLEOTIDE SEQUENCE [LARGE SCALE GENOMIC DNA]</scope>
    <source>
        <strain evidence="3 4">DCY80</strain>
    </source>
</reference>
<sequence>MTTPQVHVIHENPEWFPPFAAAFAQQGVPAREWLLTGGSIDLDQEPPEGVYWCRLSASAHTRDHAGSKDYGRAVLRWLESWGRTVIGGSGTLELEVSKVAQHAALRSAGVEVPRTVAVFGTEDLAERSRLFRAPFISKHNQGGKGLGVRRWDSHEEFAAWVGSTDFEPSPDGITLLQEHLWTRAPFITRAEYVDGELVYAVRVDTSAGAFELCPAEACAPDVDGVAAPPLFTLREDLTARHPLVAQHQEFLRRTGLRIAGIEFAETLDGRLVTYDVNTNTNYSPDVEATAPASGPGRIAAFLGGLLAAEHGVTQV</sequence>
<dbReference type="AlphaFoldDB" id="A0A291GTT6"/>
<dbReference type="PANTHER" id="PTHR21621">
    <property type="entry name" value="RIBOSOMAL PROTEIN S6 MODIFICATION PROTEIN"/>
    <property type="match status" value="1"/>
</dbReference>
<dbReference type="EMBL" id="CP023564">
    <property type="protein sequence ID" value="ATG53607.1"/>
    <property type="molecule type" value="Genomic_DNA"/>
</dbReference>
<dbReference type="RefSeq" id="WP_096798086.1">
    <property type="nucleotide sequence ID" value="NZ_CP023564.1"/>
</dbReference>
<evidence type="ECO:0000313" key="3">
    <source>
        <dbReference type="EMBL" id="ATG53607.1"/>
    </source>
</evidence>